<dbReference type="Gene3D" id="3.40.50.300">
    <property type="entry name" value="P-loop containing nucleotide triphosphate hydrolases"/>
    <property type="match status" value="1"/>
</dbReference>
<keyword evidence="2" id="KW-0378">Hydrolase</keyword>
<dbReference type="InterPro" id="IPR038718">
    <property type="entry name" value="SNF2-like_sf"/>
</dbReference>
<keyword evidence="1" id="KW-0547">Nucleotide-binding</keyword>
<feature type="domain" description="Helicase ATP-binding" evidence="4">
    <location>
        <begin position="240"/>
        <end position="381"/>
    </location>
</feature>
<accession>A0A2R6B5M9</accession>
<evidence type="ECO:0000256" key="1">
    <source>
        <dbReference type="ARBA" id="ARBA00022741"/>
    </source>
</evidence>
<dbReference type="InterPro" id="IPR027417">
    <property type="entry name" value="P-loop_NTPase"/>
</dbReference>
<dbReference type="AlphaFoldDB" id="A0A2R6B5M9"/>
<dbReference type="PROSITE" id="PS51192">
    <property type="entry name" value="HELICASE_ATP_BIND_1"/>
    <property type="match status" value="1"/>
</dbReference>
<sequence length="1052" mass="120602">MTEIIDNEGKKLSDALVREFKDASEVAIASAFFDVRGFGALEEGLRGKPLRFLIGHEPKEGSKWKEEALRELERSVLEDLSSNEDELGYFGLIQRAMEYFSDPKREVRLYCRGNFHSKAYLAASPSLSNVRSGVAVVGSSNFTYGGLLSNRELNMLNTDREAVSELASWFEKQWAEPNSRDFKKEFIELLSNYVTTRSAYEVVAKALYETYKGELEQDPDTSSLRKVLMPHQLLSYKQCIEKLEKYGGVVLADSTGLGKTLVMYMLGVNALKQGRNVLLIAPKSVLETTWMEEFEKRQMFKNINTEMISAEPEILEEPQYKGRDFVIVDEAHWFRNPFSKRYSALRNYLVKNGAQVVLGTATPVNNSLLDLYYLFALYAKEDCVSDITGQSLRRVFEVNQKRWLNREPIRDLEPVLERLMVRHSRRGAQALSEDDPRLKFPERVLDTDPNSRYPAGVDYARVEEVFSSMNLSFYDLTIDKLGSELRTPEGEPLQRLVEAQKKEQLKELIKAIVQLNLFKRLESGYAAYRATLKSLDEYLERAVSYAQSKGVFVPPRMRAEPLFNLDEELPEPEQLFSKPKYSGYLEKCRLTEEEVRLFVESCLSDRVKIRELFALIPSDDSADPKFRAFERRLRSILSSMEIGSRNGVIVFTQYRDTALFLYSQVRAMGLGVPVRLVTGEESRDEDGRNREEAVIINRFRESGGVLVSTDVMSEGQNLQNAQYVINYDFPWNPVVVIQRVGRVDRLGSPYDKVYLTNMMPLNSDASDPRSLEHFLGVIRKLLTKLVAIRETIGLDASTLGEEAEPRDFGLQEALAKGDMSVLTRVQRELEEFVTDPIDALAKIFEDKGLDWLRGLPDGIGAYKKGEKEALFVLFKDEAGRTYWRLRFFDGKHETLTSVSEIVKILFTGETDRKGERVDYENLIQRLVQVKQELLDDLTKAGRKMDTIRGAPVEVTRDVRDVYNALAKLGSRGEKLAAIFRKRANDRALVQMLKDEWKKGKLLEEAERTLFSQTEEDQKYPFTRPLDYVLKPSEQSNPKPPKVWRVCWCWIKA</sequence>
<dbReference type="SMART" id="SM00487">
    <property type="entry name" value="DEXDc"/>
    <property type="match status" value="1"/>
</dbReference>
<dbReference type="PANTHER" id="PTHR45766">
    <property type="entry name" value="DNA ANNEALING HELICASE AND ENDONUCLEASE ZRANB3 FAMILY MEMBER"/>
    <property type="match status" value="1"/>
</dbReference>
<dbReference type="PROSITE" id="PS51194">
    <property type="entry name" value="HELICASE_CTER"/>
    <property type="match status" value="1"/>
</dbReference>
<dbReference type="GO" id="GO:0140097">
    <property type="term" value="F:catalytic activity, acting on DNA"/>
    <property type="evidence" value="ECO:0007669"/>
    <property type="project" value="UniProtKB-ARBA"/>
</dbReference>
<dbReference type="Gene3D" id="3.30.870.10">
    <property type="entry name" value="Endonuclease Chain A"/>
    <property type="match status" value="1"/>
</dbReference>
<organism evidence="6 7">
    <name type="scientific">Candidatus Marsarchaeota G2 archaeon ECH_B_2</name>
    <dbReference type="NCBI Taxonomy" id="1978160"/>
    <lineage>
        <taxon>Archaea</taxon>
        <taxon>Candidatus Marsarchaeota</taxon>
        <taxon>Candidatus Marsarchaeota group 2</taxon>
    </lineage>
</organism>
<dbReference type="SUPFAM" id="SSF56024">
    <property type="entry name" value="Phospholipase D/nuclease"/>
    <property type="match status" value="1"/>
</dbReference>
<dbReference type="InterPro" id="IPR011545">
    <property type="entry name" value="DEAD/DEAH_box_helicase_dom"/>
</dbReference>
<name>A0A2R6B5M9_9ARCH</name>
<dbReference type="InterPro" id="IPR014001">
    <property type="entry name" value="Helicase_ATP-bd"/>
</dbReference>
<dbReference type="Pfam" id="PF00270">
    <property type="entry name" value="DEAD"/>
    <property type="match status" value="1"/>
</dbReference>
<dbReference type="InterPro" id="IPR001650">
    <property type="entry name" value="Helicase_C-like"/>
</dbReference>
<evidence type="ECO:0000256" key="2">
    <source>
        <dbReference type="ARBA" id="ARBA00022801"/>
    </source>
</evidence>
<dbReference type="Pfam" id="PF13091">
    <property type="entry name" value="PLDc_2"/>
    <property type="match status" value="1"/>
</dbReference>
<evidence type="ECO:0000259" key="4">
    <source>
        <dbReference type="PROSITE" id="PS51192"/>
    </source>
</evidence>
<gene>
    <name evidence="6" type="ORF">B9Q06_10740</name>
</gene>
<keyword evidence="3" id="KW-0067">ATP-binding</keyword>
<dbReference type="GO" id="GO:0016787">
    <property type="term" value="F:hydrolase activity"/>
    <property type="evidence" value="ECO:0007669"/>
    <property type="project" value="UniProtKB-KW"/>
</dbReference>
<comment type="caution">
    <text evidence="6">The sequence shown here is derived from an EMBL/GenBank/DDBJ whole genome shotgun (WGS) entry which is preliminary data.</text>
</comment>
<dbReference type="GO" id="GO:0003677">
    <property type="term" value="F:DNA binding"/>
    <property type="evidence" value="ECO:0007669"/>
    <property type="project" value="InterPro"/>
</dbReference>
<dbReference type="InterPro" id="IPR049730">
    <property type="entry name" value="SNF2/RAD54-like_C"/>
</dbReference>
<dbReference type="GO" id="GO:0120545">
    <property type="term" value="F:nucleic acid conformation isomerase activity"/>
    <property type="evidence" value="ECO:0007669"/>
    <property type="project" value="UniProtKB-ARBA"/>
</dbReference>
<dbReference type="CDD" id="cd18793">
    <property type="entry name" value="SF2_C_SNF"/>
    <property type="match status" value="1"/>
</dbReference>
<evidence type="ECO:0008006" key="8">
    <source>
        <dbReference type="Google" id="ProtNLM"/>
    </source>
</evidence>
<dbReference type="Proteomes" id="UP000241284">
    <property type="component" value="Unassembled WGS sequence"/>
</dbReference>
<evidence type="ECO:0000256" key="3">
    <source>
        <dbReference type="ARBA" id="ARBA00022840"/>
    </source>
</evidence>
<dbReference type="PANTHER" id="PTHR45766:SF6">
    <property type="entry name" value="SWI_SNF-RELATED MATRIX-ASSOCIATED ACTIN-DEPENDENT REGULATOR OF CHROMATIN SUBFAMILY A-LIKE PROTEIN 1"/>
    <property type="match status" value="1"/>
</dbReference>
<dbReference type="Gene3D" id="3.40.50.10810">
    <property type="entry name" value="Tandem AAA-ATPase domain"/>
    <property type="match status" value="2"/>
</dbReference>
<dbReference type="CDD" id="cd09178">
    <property type="entry name" value="PLDc_N_Snf2_like"/>
    <property type="match status" value="1"/>
</dbReference>
<reference evidence="6 7" key="1">
    <citation type="submission" date="2017-04" db="EMBL/GenBank/DDBJ databases">
        <title>Novel microbial lineages endemic to geothermal iron-oxide mats fill important gaps in the evolutionary history of Archaea.</title>
        <authorList>
            <person name="Jay Z.J."/>
            <person name="Beam J.P."/>
            <person name="Dlakic M."/>
            <person name="Rusch D.B."/>
            <person name="Kozubal M.A."/>
            <person name="Inskeep W.P."/>
        </authorList>
    </citation>
    <scope>NUCLEOTIDE SEQUENCE [LARGE SCALE GENOMIC DNA]</scope>
    <source>
        <strain evidence="6">ECH_B_2</strain>
    </source>
</reference>
<dbReference type="Pfam" id="PF00271">
    <property type="entry name" value="Helicase_C"/>
    <property type="match status" value="1"/>
</dbReference>
<evidence type="ECO:0000259" key="5">
    <source>
        <dbReference type="PROSITE" id="PS51194"/>
    </source>
</evidence>
<dbReference type="SUPFAM" id="SSF52540">
    <property type="entry name" value="P-loop containing nucleoside triphosphate hydrolases"/>
    <property type="match status" value="1"/>
</dbReference>
<dbReference type="GO" id="GO:0005524">
    <property type="term" value="F:ATP binding"/>
    <property type="evidence" value="ECO:0007669"/>
    <property type="project" value="InterPro"/>
</dbReference>
<feature type="domain" description="Helicase C-terminal" evidence="5">
    <location>
        <begin position="632"/>
        <end position="793"/>
    </location>
</feature>
<evidence type="ECO:0000313" key="6">
    <source>
        <dbReference type="EMBL" id="PSN93967.1"/>
    </source>
</evidence>
<dbReference type="InterPro" id="IPR025202">
    <property type="entry name" value="PLD-like_dom"/>
</dbReference>
<evidence type="ECO:0000313" key="7">
    <source>
        <dbReference type="Proteomes" id="UP000241284"/>
    </source>
</evidence>
<proteinExistence type="predicted"/>
<dbReference type="EMBL" id="NEXH01000035">
    <property type="protein sequence ID" value="PSN93967.1"/>
    <property type="molecule type" value="Genomic_DNA"/>
</dbReference>
<dbReference type="SMART" id="SM00490">
    <property type="entry name" value="HELICc"/>
    <property type="match status" value="1"/>
</dbReference>
<protein>
    <recommendedName>
        <fullName evidence="8">Helicase</fullName>
    </recommendedName>
</protein>